<accession>A0ACC0UE52</accession>
<name>A0ACC0UE52_9AGAM</name>
<dbReference type="Proteomes" id="UP001207468">
    <property type="component" value="Unassembled WGS sequence"/>
</dbReference>
<proteinExistence type="predicted"/>
<keyword evidence="2" id="KW-1185">Reference proteome</keyword>
<evidence type="ECO:0000313" key="1">
    <source>
        <dbReference type="EMBL" id="KAI9509796.1"/>
    </source>
</evidence>
<organism evidence="1 2">
    <name type="scientific">Russula earlei</name>
    <dbReference type="NCBI Taxonomy" id="71964"/>
    <lineage>
        <taxon>Eukaryota</taxon>
        <taxon>Fungi</taxon>
        <taxon>Dikarya</taxon>
        <taxon>Basidiomycota</taxon>
        <taxon>Agaricomycotina</taxon>
        <taxon>Agaricomycetes</taxon>
        <taxon>Russulales</taxon>
        <taxon>Russulaceae</taxon>
        <taxon>Russula</taxon>
    </lineage>
</organism>
<reference evidence="1" key="1">
    <citation type="submission" date="2021-03" db="EMBL/GenBank/DDBJ databases">
        <title>Evolutionary priming and transition to the ectomycorrhizal habit in an iconic lineage of mushroom-forming fungi: is preadaptation a requirement?</title>
        <authorList>
            <consortium name="DOE Joint Genome Institute"/>
            <person name="Looney B.P."/>
            <person name="Miyauchi S."/>
            <person name="Morin E."/>
            <person name="Drula E."/>
            <person name="Courty P.E."/>
            <person name="Chicoki N."/>
            <person name="Fauchery L."/>
            <person name="Kohler A."/>
            <person name="Kuo A."/>
            <person name="LaButti K."/>
            <person name="Pangilinan J."/>
            <person name="Lipzen A."/>
            <person name="Riley R."/>
            <person name="Andreopoulos W."/>
            <person name="He G."/>
            <person name="Johnson J."/>
            <person name="Barry K.W."/>
            <person name="Grigoriev I.V."/>
            <person name="Nagy L."/>
            <person name="Hibbett D."/>
            <person name="Henrissat B."/>
            <person name="Matheny P.B."/>
            <person name="Labbe J."/>
            <person name="Martin A.F."/>
        </authorList>
    </citation>
    <scope>NUCLEOTIDE SEQUENCE</scope>
    <source>
        <strain evidence="1">BPL698</strain>
    </source>
</reference>
<protein>
    <submittedName>
        <fullName evidence="1">Uncharacterized protein</fullName>
    </submittedName>
</protein>
<dbReference type="EMBL" id="JAGFNK010000055">
    <property type="protein sequence ID" value="KAI9509796.1"/>
    <property type="molecule type" value="Genomic_DNA"/>
</dbReference>
<comment type="caution">
    <text evidence="1">The sequence shown here is derived from an EMBL/GenBank/DDBJ whole genome shotgun (WGS) entry which is preliminary data.</text>
</comment>
<evidence type="ECO:0000313" key="2">
    <source>
        <dbReference type="Proteomes" id="UP001207468"/>
    </source>
</evidence>
<gene>
    <name evidence="1" type="ORF">F5148DRAFT_694120</name>
</gene>
<sequence length="152" mass="17488">MEYGTSLTVLYSQPVSGLQIRDENAKWRWVSQAHGQCAGRELWSHRRNALRRILQIFSSPRGHPRTTGVGTHVWEYSIFYYPGDDVRLAPLSESPVLQRVGTKRRVEEGLEPLVGAWRSTWVASYGKTELKESSEEGIEEEEMQGIRVKHYN</sequence>